<name>A0AA89ANH8_9ASTE</name>
<dbReference type="GO" id="GO:0006511">
    <property type="term" value="P:ubiquitin-dependent protein catabolic process"/>
    <property type="evidence" value="ECO:0007669"/>
    <property type="project" value="TreeGrafter"/>
</dbReference>
<dbReference type="PANTHER" id="PTHR12498">
    <property type="entry name" value="N-TERMINAL ASPARAGINE AMIDOHYDROLASE"/>
    <property type="match status" value="1"/>
</dbReference>
<evidence type="ECO:0000313" key="2">
    <source>
        <dbReference type="Proteomes" id="UP001188597"/>
    </source>
</evidence>
<comment type="caution">
    <text evidence="1">The sequence shown here is derived from an EMBL/GenBank/DDBJ whole genome shotgun (WGS) entry which is preliminary data.</text>
</comment>
<proteinExistence type="predicted"/>
<gene>
    <name evidence="1" type="ORF">RJ639_012965</name>
</gene>
<dbReference type="AlphaFoldDB" id="A0AA89ANH8"/>
<dbReference type="EMBL" id="JAVXUP010001502">
    <property type="protein sequence ID" value="KAK3010859.1"/>
    <property type="molecule type" value="Genomic_DNA"/>
</dbReference>
<keyword evidence="2" id="KW-1185">Reference proteome</keyword>
<protein>
    <recommendedName>
        <fullName evidence="3">Protein N-terminal asparagine amidohydrolase</fullName>
    </recommendedName>
</protein>
<dbReference type="Proteomes" id="UP001188597">
    <property type="component" value="Unassembled WGS sequence"/>
</dbReference>
<evidence type="ECO:0000313" key="1">
    <source>
        <dbReference type="EMBL" id="KAK3010859.1"/>
    </source>
</evidence>
<dbReference type="GO" id="GO:0005634">
    <property type="term" value="C:nucleus"/>
    <property type="evidence" value="ECO:0007669"/>
    <property type="project" value="TreeGrafter"/>
</dbReference>
<reference evidence="1" key="1">
    <citation type="submission" date="2022-12" db="EMBL/GenBank/DDBJ databases">
        <title>Draft genome assemblies for two species of Escallonia (Escalloniales).</title>
        <authorList>
            <person name="Chanderbali A."/>
            <person name="Dervinis C."/>
            <person name="Anghel I."/>
            <person name="Soltis D."/>
            <person name="Soltis P."/>
            <person name="Zapata F."/>
        </authorList>
    </citation>
    <scope>NUCLEOTIDE SEQUENCE</scope>
    <source>
        <strain evidence="1">UCBG64.0493</strain>
        <tissue evidence="1">Leaf</tissue>
    </source>
</reference>
<dbReference type="InterPro" id="IPR026750">
    <property type="entry name" value="NTAN1"/>
</dbReference>
<sequence>MIYVGGLPFSTGSSPPERTDMLGALMEHPILVSSSHSFRDIPEGKFSVREESSLERSTESRSVYVFQREYATVDPALVEFVGTDEATTCVGIVVRNRRSGMTSVAHLDSPKVVDIGITQMLSLVLDRNSDCILDVFSLHLYVHIVGAFEDASPQLGSSEIHVELDGYSLPLCTKIIETLEERGENFHIQTLHVLGHNTRWDSEGNAYPIFTGLLVETCTGSVNPARFDSTSRIPDEIVRRIRVCSSHEDPSWTGRLLETYDTQSDRFVVAPCCWTMRQFRIASILIELSDPEILLSCSTSPSAEGPNFVDSIRRKCEYLIQHPVWTDTFRSKQPRVFERTSGGGWTRRE</sequence>
<dbReference type="Pfam" id="PF14736">
    <property type="entry name" value="N_Asn_amidohyd"/>
    <property type="match status" value="1"/>
</dbReference>
<organism evidence="1 2">
    <name type="scientific">Escallonia herrerae</name>
    <dbReference type="NCBI Taxonomy" id="1293975"/>
    <lineage>
        <taxon>Eukaryota</taxon>
        <taxon>Viridiplantae</taxon>
        <taxon>Streptophyta</taxon>
        <taxon>Embryophyta</taxon>
        <taxon>Tracheophyta</taxon>
        <taxon>Spermatophyta</taxon>
        <taxon>Magnoliopsida</taxon>
        <taxon>eudicotyledons</taxon>
        <taxon>Gunneridae</taxon>
        <taxon>Pentapetalae</taxon>
        <taxon>asterids</taxon>
        <taxon>campanulids</taxon>
        <taxon>Escalloniales</taxon>
        <taxon>Escalloniaceae</taxon>
        <taxon>Escallonia</taxon>
    </lineage>
</organism>
<dbReference type="GO" id="GO:0008418">
    <property type="term" value="F:protein-N-terminal asparagine amidohydrolase activity"/>
    <property type="evidence" value="ECO:0007669"/>
    <property type="project" value="InterPro"/>
</dbReference>
<evidence type="ECO:0008006" key="3">
    <source>
        <dbReference type="Google" id="ProtNLM"/>
    </source>
</evidence>
<dbReference type="PANTHER" id="PTHR12498:SF0">
    <property type="entry name" value="PROTEIN N-TERMINAL ASPARAGINE AMIDOHYDROLASE"/>
    <property type="match status" value="1"/>
</dbReference>
<accession>A0AA89ANH8</accession>